<evidence type="ECO:0000313" key="5">
    <source>
        <dbReference type="EMBL" id="POF28928.1"/>
    </source>
</evidence>
<name>A0A2S3UMH8_9HYPH</name>
<dbReference type="SMART" id="SM00421">
    <property type="entry name" value="HTH_LUXR"/>
    <property type="match status" value="1"/>
</dbReference>
<protein>
    <submittedName>
        <fullName evidence="5">LuxR family quorum sensing-dependent transcriptional regulator/LuxR family quorum-sensing system transcriptional regulator CciR</fullName>
    </submittedName>
</protein>
<dbReference type="Pfam" id="PF03472">
    <property type="entry name" value="Autoind_bind"/>
    <property type="match status" value="1"/>
</dbReference>
<feature type="domain" description="HTH luxR-type" evidence="4">
    <location>
        <begin position="177"/>
        <end position="242"/>
    </location>
</feature>
<dbReference type="RefSeq" id="WP_103224567.1">
    <property type="nucleotide sequence ID" value="NZ_PPCN01000011.1"/>
</dbReference>
<dbReference type="CDD" id="cd06170">
    <property type="entry name" value="LuxR_C_like"/>
    <property type="match status" value="1"/>
</dbReference>
<dbReference type="EMBL" id="PPCN01000011">
    <property type="protein sequence ID" value="POF28928.1"/>
    <property type="molecule type" value="Genomic_DNA"/>
</dbReference>
<dbReference type="GO" id="GO:0006355">
    <property type="term" value="P:regulation of DNA-templated transcription"/>
    <property type="evidence" value="ECO:0007669"/>
    <property type="project" value="InterPro"/>
</dbReference>
<dbReference type="InterPro" id="IPR016032">
    <property type="entry name" value="Sig_transdc_resp-reg_C-effctor"/>
</dbReference>
<dbReference type="OrthoDB" id="9803630at2"/>
<dbReference type="PRINTS" id="PR00038">
    <property type="entry name" value="HTHLUXR"/>
</dbReference>
<keyword evidence="3" id="KW-0804">Transcription</keyword>
<gene>
    <name evidence="5" type="ORF">CLV41_111180</name>
</gene>
<dbReference type="InterPro" id="IPR036388">
    <property type="entry name" value="WH-like_DNA-bd_sf"/>
</dbReference>
<evidence type="ECO:0000256" key="1">
    <source>
        <dbReference type="ARBA" id="ARBA00023015"/>
    </source>
</evidence>
<accession>A0A2S3UMH8</accession>
<dbReference type="SUPFAM" id="SSF46894">
    <property type="entry name" value="C-terminal effector domain of the bipartite response regulators"/>
    <property type="match status" value="1"/>
</dbReference>
<dbReference type="InterPro" id="IPR000792">
    <property type="entry name" value="Tscrpt_reg_LuxR_C"/>
</dbReference>
<dbReference type="PANTHER" id="PTHR44688:SF16">
    <property type="entry name" value="DNA-BINDING TRANSCRIPTIONAL ACTIVATOR DEVR_DOSR"/>
    <property type="match status" value="1"/>
</dbReference>
<evidence type="ECO:0000256" key="3">
    <source>
        <dbReference type="ARBA" id="ARBA00023163"/>
    </source>
</evidence>
<dbReference type="PANTHER" id="PTHR44688">
    <property type="entry name" value="DNA-BINDING TRANSCRIPTIONAL ACTIVATOR DEVR_DOSR"/>
    <property type="match status" value="1"/>
</dbReference>
<dbReference type="SUPFAM" id="SSF75516">
    <property type="entry name" value="Pheromone-binding domain of LuxR-like quorum-sensing transcription factors"/>
    <property type="match status" value="1"/>
</dbReference>
<dbReference type="InterPro" id="IPR036693">
    <property type="entry name" value="TF_LuxR_autoind-bd_dom_sf"/>
</dbReference>
<sequence>MEDLQSAIESIQKAELPENAFHEFRKIIRAYGYENAVFSLITDHPSIRQGAFHGLSTSYPEDWMKHYKQNSYHNFDPVFHRILLKPGAFFWSDAISSLERDSRFTSSLLDRSRSLMQEAADAGLADGIAVSIPNEWGEIAGIGISRPQRETDLDVRALADIQLLSAVLHERYMGCYRSWSPAPLTNREKEVLSWSAEGKSDWEIAEIIGISRATIRFHWNNIFKKLAVNNKTTATVHAIRRKLVVPDALRPFNPL</sequence>
<keyword evidence="1" id="KW-0805">Transcription regulation</keyword>
<dbReference type="GO" id="GO:0003677">
    <property type="term" value="F:DNA binding"/>
    <property type="evidence" value="ECO:0007669"/>
    <property type="project" value="UniProtKB-KW"/>
</dbReference>
<proteinExistence type="predicted"/>
<evidence type="ECO:0000313" key="6">
    <source>
        <dbReference type="Proteomes" id="UP000236959"/>
    </source>
</evidence>
<dbReference type="Pfam" id="PF00196">
    <property type="entry name" value="GerE"/>
    <property type="match status" value="1"/>
</dbReference>
<keyword evidence="6" id="KW-1185">Reference proteome</keyword>
<reference evidence="5 6" key="1">
    <citation type="submission" date="2018-01" db="EMBL/GenBank/DDBJ databases">
        <title>Genomic Encyclopedia of Archaeal and Bacterial Type Strains, Phase II (KMG-II): from individual species to whole genera.</title>
        <authorList>
            <person name="Goeker M."/>
        </authorList>
    </citation>
    <scope>NUCLEOTIDE SEQUENCE [LARGE SCALE GENOMIC DNA]</scope>
    <source>
        <strain evidence="5 6">DSM 17023</strain>
    </source>
</reference>
<keyword evidence="2" id="KW-0238">DNA-binding</keyword>
<evidence type="ECO:0000259" key="4">
    <source>
        <dbReference type="PROSITE" id="PS50043"/>
    </source>
</evidence>
<organism evidence="5 6">
    <name type="scientific">Roseibium marinum</name>
    <dbReference type="NCBI Taxonomy" id="281252"/>
    <lineage>
        <taxon>Bacteria</taxon>
        <taxon>Pseudomonadati</taxon>
        <taxon>Pseudomonadota</taxon>
        <taxon>Alphaproteobacteria</taxon>
        <taxon>Hyphomicrobiales</taxon>
        <taxon>Stappiaceae</taxon>
        <taxon>Roseibium</taxon>
    </lineage>
</organism>
<dbReference type="InterPro" id="IPR005143">
    <property type="entry name" value="TF_LuxR_autoind-bd_dom"/>
</dbReference>
<evidence type="ECO:0000256" key="2">
    <source>
        <dbReference type="ARBA" id="ARBA00023125"/>
    </source>
</evidence>
<dbReference type="Gene3D" id="1.10.10.10">
    <property type="entry name" value="Winged helix-like DNA-binding domain superfamily/Winged helix DNA-binding domain"/>
    <property type="match status" value="1"/>
</dbReference>
<comment type="caution">
    <text evidence="5">The sequence shown here is derived from an EMBL/GenBank/DDBJ whole genome shotgun (WGS) entry which is preliminary data.</text>
</comment>
<dbReference type="PROSITE" id="PS50043">
    <property type="entry name" value="HTH_LUXR_2"/>
    <property type="match status" value="1"/>
</dbReference>
<dbReference type="Proteomes" id="UP000236959">
    <property type="component" value="Unassembled WGS sequence"/>
</dbReference>
<dbReference type="AlphaFoldDB" id="A0A2S3UMH8"/>
<dbReference type="Gene3D" id="3.30.450.80">
    <property type="entry name" value="Transcription factor LuxR-like, autoinducer-binding domain"/>
    <property type="match status" value="1"/>
</dbReference>